<feature type="region of interest" description="Disordered" evidence="1">
    <location>
        <begin position="495"/>
        <end position="517"/>
    </location>
</feature>
<evidence type="ECO:0000256" key="1">
    <source>
        <dbReference type="SAM" id="MobiDB-lite"/>
    </source>
</evidence>
<proteinExistence type="predicted"/>
<keyword evidence="2" id="KW-1185">Reference proteome</keyword>
<sequence>MDATAGVFPPPPYSEGWPHAPPGMHHPSFRPEFPSTSNMMPFHPSMVPNEHMPNSDSGHPHMMGMPMMQPNGMFPPQFGPGPGGPGPMNFPNGMHRFPGPGNFPHQLSPGFPQHGINSPSLNDFGSIGAGQNQSSPFGGQDGDHGSNSTSNTPMKNQNGNLPFSPNATNGFVEPPKSQPSRFLFNSNMANEALQAVKNQQFDSMASWHLANHPSTSQASMNGMNGVMGKDANANSNRGTKRKASSQSIEQQQQHFNPDMGMPNPGSANPDFSNPGHPFSNENGVVNNDFLRPSSTKSDGITGNESDPLRCIQRMTEQVDEAPANKISRTSSETLNDKTKRTTQETTDKLRKLNEIESKLLKQPLLDGQQQRLPPFFGGPSFPQRMPFMPGGPMPPGMMGPQYDPQMMAAMQRAPYGPGMPSGPYPIGPNGMPMMPGGMMPGPGGPRGMLPPNAMPGNFPPNMFPGGPMHSPSFGTQMTPTSSAVHQMMPQPNMQFPPGSSPSPMGEPGMPPPYHMVTSAGMMQQSPRFPGPGNMGPGGMMPPGMMQMGGMRPGFPNEMGMIRGPCPPDGFNGWSPHQMPQPLTNLESRVPTAKVHYMPQK</sequence>
<organism evidence="2 3">
    <name type="scientific">Acrobeloides nanus</name>
    <dbReference type="NCBI Taxonomy" id="290746"/>
    <lineage>
        <taxon>Eukaryota</taxon>
        <taxon>Metazoa</taxon>
        <taxon>Ecdysozoa</taxon>
        <taxon>Nematoda</taxon>
        <taxon>Chromadorea</taxon>
        <taxon>Rhabditida</taxon>
        <taxon>Tylenchina</taxon>
        <taxon>Cephalobomorpha</taxon>
        <taxon>Cephaloboidea</taxon>
        <taxon>Cephalobidae</taxon>
        <taxon>Acrobeloides</taxon>
    </lineage>
</organism>
<feature type="compositionally biased region" description="Polar residues" evidence="1">
    <location>
        <begin position="115"/>
        <end position="137"/>
    </location>
</feature>
<feature type="region of interest" description="Disordered" evidence="1">
    <location>
        <begin position="229"/>
        <end position="280"/>
    </location>
</feature>
<name>A0A914EBQ5_9BILA</name>
<protein>
    <submittedName>
        <fullName evidence="3">Uncharacterized protein</fullName>
    </submittedName>
</protein>
<feature type="compositionally biased region" description="Low complexity" evidence="1">
    <location>
        <begin position="495"/>
        <end position="507"/>
    </location>
</feature>
<feature type="compositionally biased region" description="Basic and acidic residues" evidence="1">
    <location>
        <begin position="334"/>
        <end position="346"/>
    </location>
</feature>
<dbReference type="WBParaSite" id="ACRNAN_scaffold707.g17810.t1">
    <property type="protein sequence ID" value="ACRNAN_scaffold707.g17810.t1"/>
    <property type="gene ID" value="ACRNAN_scaffold707.g17810"/>
</dbReference>
<dbReference type="AlphaFoldDB" id="A0A914EBQ5"/>
<feature type="compositionally biased region" description="Polar residues" evidence="1">
    <location>
        <begin position="244"/>
        <end position="255"/>
    </location>
</feature>
<reference evidence="3" key="1">
    <citation type="submission" date="2022-11" db="UniProtKB">
        <authorList>
            <consortium name="WormBaseParasite"/>
        </authorList>
    </citation>
    <scope>IDENTIFICATION</scope>
</reference>
<feature type="compositionally biased region" description="Polar residues" evidence="1">
    <location>
        <begin position="145"/>
        <end position="169"/>
    </location>
</feature>
<feature type="region of interest" description="Disordered" evidence="1">
    <location>
        <begin position="320"/>
        <end position="346"/>
    </location>
</feature>
<evidence type="ECO:0000313" key="3">
    <source>
        <dbReference type="WBParaSite" id="ACRNAN_scaffold707.g17810.t1"/>
    </source>
</evidence>
<dbReference type="Proteomes" id="UP000887540">
    <property type="component" value="Unplaced"/>
</dbReference>
<accession>A0A914EBQ5</accession>
<evidence type="ECO:0000313" key="2">
    <source>
        <dbReference type="Proteomes" id="UP000887540"/>
    </source>
</evidence>
<feature type="region of interest" description="Disordered" evidence="1">
    <location>
        <begin position="111"/>
        <end position="179"/>
    </location>
</feature>